<dbReference type="PANTHER" id="PTHR46847">
    <property type="entry name" value="D-ALLOSE-BINDING PERIPLASMIC PROTEIN-RELATED"/>
    <property type="match status" value="1"/>
</dbReference>
<keyword evidence="6" id="KW-1185">Reference proteome</keyword>
<dbReference type="Gene3D" id="3.40.50.2300">
    <property type="match status" value="2"/>
</dbReference>
<dbReference type="InterPro" id="IPR025997">
    <property type="entry name" value="SBP_2_dom"/>
</dbReference>
<name>A0ABP9TMZ6_9MICC</name>
<dbReference type="PANTHER" id="PTHR46847:SF1">
    <property type="entry name" value="D-ALLOSE-BINDING PERIPLASMIC PROTEIN-RELATED"/>
    <property type="match status" value="1"/>
</dbReference>
<keyword evidence="3" id="KW-0732">Signal</keyword>
<sequence length="355" mass="38465">MSSCSSPSSSEAGSDGLNLTFANYTEAGPVFHATTVKLQEQLKEHADSGVSVDWFDNQGDPTKMLENARLMVQTSPDVIIEYPVAEDSVGVQKVFKEADIPCIALNLPLAGCSWINIDNPKMGESAAKLASAEAKKRGWTEDDTTVLIGQNATAGPSVNGNITRFFEVFADEFGLEPVAEADITPSTSTIGKNGVQFDGKSDQDVSFTAVRALLAGLDPDRNLVLYACNDDQTLGAYRAIKDAGRSDNVIVIGHGGGRIDTLEALRDDPNWIGQDVFFEDYWGQYTVAMAEAIVAGKELPELTLLPSLTIGKDELFDYFDKETLELTKLPPLDDTNSYMADSDFLKRIDNIDGLK</sequence>
<organism evidence="5 6">
    <name type="scientific">Paeniglutamicibacter antarcticus</name>
    <dbReference type="NCBI Taxonomy" id="494023"/>
    <lineage>
        <taxon>Bacteria</taxon>
        <taxon>Bacillati</taxon>
        <taxon>Actinomycetota</taxon>
        <taxon>Actinomycetes</taxon>
        <taxon>Micrococcales</taxon>
        <taxon>Micrococcaceae</taxon>
        <taxon>Paeniglutamicibacter</taxon>
    </lineage>
</organism>
<dbReference type="CDD" id="cd01536">
    <property type="entry name" value="PBP1_ABC_sugar_binding-like"/>
    <property type="match status" value="1"/>
</dbReference>
<comment type="caution">
    <text evidence="5">The sequence shown here is derived from an EMBL/GenBank/DDBJ whole genome shotgun (WGS) entry which is preliminary data.</text>
</comment>
<evidence type="ECO:0000256" key="1">
    <source>
        <dbReference type="ARBA" id="ARBA00004196"/>
    </source>
</evidence>
<comment type="similarity">
    <text evidence="2">Belongs to the bacterial solute-binding protein 2 family.</text>
</comment>
<reference evidence="6" key="1">
    <citation type="journal article" date="2019" name="Int. J. Syst. Evol. Microbiol.">
        <title>The Global Catalogue of Microorganisms (GCM) 10K type strain sequencing project: providing services to taxonomists for standard genome sequencing and annotation.</title>
        <authorList>
            <consortium name="The Broad Institute Genomics Platform"/>
            <consortium name="The Broad Institute Genome Sequencing Center for Infectious Disease"/>
            <person name="Wu L."/>
            <person name="Ma J."/>
        </authorList>
    </citation>
    <scope>NUCLEOTIDE SEQUENCE [LARGE SCALE GENOMIC DNA]</scope>
    <source>
        <strain evidence="6">JCM 18952</strain>
    </source>
</reference>
<dbReference type="Proteomes" id="UP001501257">
    <property type="component" value="Unassembled WGS sequence"/>
</dbReference>
<dbReference type="EMBL" id="BAABLK010000030">
    <property type="protein sequence ID" value="GAA5227598.1"/>
    <property type="molecule type" value="Genomic_DNA"/>
</dbReference>
<proteinExistence type="inferred from homology"/>
<evidence type="ECO:0000313" key="6">
    <source>
        <dbReference type="Proteomes" id="UP001501257"/>
    </source>
</evidence>
<evidence type="ECO:0000313" key="5">
    <source>
        <dbReference type="EMBL" id="GAA5227598.1"/>
    </source>
</evidence>
<evidence type="ECO:0000259" key="4">
    <source>
        <dbReference type="Pfam" id="PF13407"/>
    </source>
</evidence>
<dbReference type="InterPro" id="IPR028082">
    <property type="entry name" value="Peripla_BP_I"/>
</dbReference>
<dbReference type="Pfam" id="PF13407">
    <property type="entry name" value="Peripla_BP_4"/>
    <property type="match status" value="1"/>
</dbReference>
<evidence type="ECO:0000256" key="2">
    <source>
        <dbReference type="ARBA" id="ARBA00007639"/>
    </source>
</evidence>
<protein>
    <recommendedName>
        <fullName evidence="4">Periplasmic binding protein domain-containing protein</fullName>
    </recommendedName>
</protein>
<feature type="domain" description="Periplasmic binding protein" evidence="4">
    <location>
        <begin position="21"/>
        <end position="298"/>
    </location>
</feature>
<accession>A0ABP9TMZ6</accession>
<gene>
    <name evidence="5" type="ORF">GCM10025778_21310</name>
</gene>
<dbReference type="SUPFAM" id="SSF53822">
    <property type="entry name" value="Periplasmic binding protein-like I"/>
    <property type="match status" value="1"/>
</dbReference>
<comment type="subcellular location">
    <subcellularLocation>
        <location evidence="1">Cell envelope</location>
    </subcellularLocation>
</comment>
<evidence type="ECO:0000256" key="3">
    <source>
        <dbReference type="ARBA" id="ARBA00022729"/>
    </source>
</evidence>